<organism evidence="3 5">
    <name type="scientific">Paraburkholderia madseniana</name>
    <dbReference type="NCBI Taxonomy" id="2599607"/>
    <lineage>
        <taxon>Bacteria</taxon>
        <taxon>Pseudomonadati</taxon>
        <taxon>Pseudomonadota</taxon>
        <taxon>Betaproteobacteria</taxon>
        <taxon>Burkholderiales</taxon>
        <taxon>Burkholderiaceae</taxon>
        <taxon>Paraburkholderia</taxon>
    </lineage>
</organism>
<keyword evidence="4" id="KW-1185">Reference proteome</keyword>
<sequence length="158" mass="17701">MKFKSLMLICVFSVSATSSAAATDDGVTFARRGPHMLGAVELAPQNGGEYVFSSKPESDRRVHMRFLLGKPQRQDVEMFSGEEEAALAKLRAEQLGEIQATYDRLHQRHVKHRVKPKLNWPQVIVEGDRTCVPSSGHASDVDWKSHLVCWNVGTQRVE</sequence>
<feature type="signal peptide" evidence="1">
    <location>
        <begin position="1"/>
        <end position="20"/>
    </location>
</feature>
<evidence type="ECO:0008006" key="6">
    <source>
        <dbReference type="Google" id="ProtNLM"/>
    </source>
</evidence>
<gene>
    <name evidence="3" type="ORF">NIE36_37650</name>
    <name evidence="2" type="ORF">OSB80_37740</name>
</gene>
<comment type="caution">
    <text evidence="3">The sequence shown here is derived from an EMBL/GenBank/DDBJ whole genome shotgun (WGS) entry which is preliminary data.</text>
</comment>
<keyword evidence="1" id="KW-0732">Signal</keyword>
<reference evidence="3" key="1">
    <citation type="submission" date="2022-06" db="EMBL/GenBank/DDBJ databases">
        <title>PHB producers.</title>
        <authorList>
            <person name="Besaury L."/>
        </authorList>
    </citation>
    <scope>NUCLEOTIDE SEQUENCE</scope>
    <source>
        <strain evidence="3 4">SEWS6</strain>
    </source>
</reference>
<dbReference type="AlphaFoldDB" id="A0AAP5ES46"/>
<accession>A0AAP5ES46</accession>
<dbReference type="EMBL" id="JAPKHW010000048">
    <property type="protein sequence ID" value="MCX4151039.1"/>
    <property type="molecule type" value="Genomic_DNA"/>
</dbReference>
<dbReference type="EMBL" id="JAMXWF010000048">
    <property type="protein sequence ID" value="MDQ6412853.1"/>
    <property type="molecule type" value="Genomic_DNA"/>
</dbReference>
<evidence type="ECO:0000313" key="4">
    <source>
        <dbReference type="Proteomes" id="UP001209412"/>
    </source>
</evidence>
<protein>
    <recommendedName>
        <fullName evidence="6">Secreted protein</fullName>
    </recommendedName>
</protein>
<feature type="chain" id="PRO_5043013242" description="Secreted protein" evidence="1">
    <location>
        <begin position="21"/>
        <end position="158"/>
    </location>
</feature>
<evidence type="ECO:0000313" key="3">
    <source>
        <dbReference type="EMBL" id="MDQ6412853.1"/>
    </source>
</evidence>
<dbReference type="RefSeq" id="WP_266241816.1">
    <property type="nucleotide sequence ID" value="NZ_JAMXWF010000048.1"/>
</dbReference>
<dbReference type="Proteomes" id="UP001209412">
    <property type="component" value="Unassembled WGS sequence"/>
</dbReference>
<evidence type="ECO:0000313" key="5">
    <source>
        <dbReference type="Proteomes" id="UP001242288"/>
    </source>
</evidence>
<name>A0AAP5ES46_9BURK</name>
<evidence type="ECO:0000313" key="2">
    <source>
        <dbReference type="EMBL" id="MCX4151039.1"/>
    </source>
</evidence>
<dbReference type="Proteomes" id="UP001242288">
    <property type="component" value="Unassembled WGS sequence"/>
</dbReference>
<evidence type="ECO:0000256" key="1">
    <source>
        <dbReference type="SAM" id="SignalP"/>
    </source>
</evidence>
<proteinExistence type="predicted"/>